<evidence type="ECO:0000256" key="10">
    <source>
        <dbReference type="HAMAP-Rule" id="MF_01865"/>
    </source>
</evidence>
<comment type="catalytic activity">
    <reaction evidence="10">
        <text>L-aspartate(89)-[ribosomal protein uS12]-hydrogen + (sulfur carrier)-SH + AH2 + 2 S-adenosyl-L-methionine = 3-methylsulfanyl-L-aspartate(89)-[ribosomal protein uS12]-hydrogen + (sulfur carrier)-H + 5'-deoxyadenosine + L-methionine + A + S-adenosyl-L-homocysteine + 2 H(+)</text>
        <dbReference type="Rhea" id="RHEA:37087"/>
        <dbReference type="Rhea" id="RHEA-COMP:10460"/>
        <dbReference type="Rhea" id="RHEA-COMP:10461"/>
        <dbReference type="Rhea" id="RHEA-COMP:14737"/>
        <dbReference type="Rhea" id="RHEA-COMP:14739"/>
        <dbReference type="ChEBI" id="CHEBI:13193"/>
        <dbReference type="ChEBI" id="CHEBI:15378"/>
        <dbReference type="ChEBI" id="CHEBI:17319"/>
        <dbReference type="ChEBI" id="CHEBI:17499"/>
        <dbReference type="ChEBI" id="CHEBI:29917"/>
        <dbReference type="ChEBI" id="CHEBI:29961"/>
        <dbReference type="ChEBI" id="CHEBI:57844"/>
        <dbReference type="ChEBI" id="CHEBI:57856"/>
        <dbReference type="ChEBI" id="CHEBI:59789"/>
        <dbReference type="ChEBI" id="CHEBI:64428"/>
        <dbReference type="ChEBI" id="CHEBI:73599"/>
        <dbReference type="EC" id="2.8.4.4"/>
    </reaction>
</comment>
<comment type="catalytic activity">
    <reaction evidence="9">
        <text>N(6)-dimethylallyladenosine(37) in tRNA + (sulfur carrier)-SH + AH2 + 2 S-adenosyl-L-methionine = 2-methylsulfanyl-N(6)-dimethylallyladenosine(37) in tRNA + (sulfur carrier)-H + 5'-deoxyadenosine + L-methionine + A + S-adenosyl-L-homocysteine + 2 H(+)</text>
        <dbReference type="Rhea" id="RHEA:37067"/>
        <dbReference type="Rhea" id="RHEA-COMP:10375"/>
        <dbReference type="Rhea" id="RHEA-COMP:10376"/>
        <dbReference type="Rhea" id="RHEA-COMP:14737"/>
        <dbReference type="Rhea" id="RHEA-COMP:14739"/>
        <dbReference type="ChEBI" id="CHEBI:13193"/>
        <dbReference type="ChEBI" id="CHEBI:15378"/>
        <dbReference type="ChEBI" id="CHEBI:17319"/>
        <dbReference type="ChEBI" id="CHEBI:17499"/>
        <dbReference type="ChEBI" id="CHEBI:29917"/>
        <dbReference type="ChEBI" id="CHEBI:57844"/>
        <dbReference type="ChEBI" id="CHEBI:57856"/>
        <dbReference type="ChEBI" id="CHEBI:59789"/>
        <dbReference type="ChEBI" id="CHEBI:64428"/>
        <dbReference type="ChEBI" id="CHEBI:74415"/>
        <dbReference type="ChEBI" id="CHEBI:74417"/>
        <dbReference type="EC" id="2.8.4.3"/>
    </reaction>
</comment>
<dbReference type="FunFam" id="2.40.50.140:FF:000210">
    <property type="entry name" value="Ribosomal protein S12 methylthiotransferase RimO"/>
    <property type="match status" value="1"/>
</dbReference>
<dbReference type="InterPro" id="IPR023404">
    <property type="entry name" value="rSAM_horseshoe"/>
</dbReference>
<comment type="subcellular location">
    <subcellularLocation>
        <location evidence="10">Cytoplasm</location>
    </subcellularLocation>
</comment>
<feature type="domain" description="TRAM" evidence="11">
    <location>
        <begin position="376"/>
        <end position="444"/>
    </location>
</feature>
<dbReference type="GO" id="GO:0051539">
    <property type="term" value="F:4 iron, 4 sulfur cluster binding"/>
    <property type="evidence" value="ECO:0007669"/>
    <property type="project" value="UniProtKB-UniRule"/>
</dbReference>
<feature type="domain" description="MTTase N-terminal" evidence="12">
    <location>
        <begin position="3"/>
        <end position="118"/>
    </location>
</feature>
<evidence type="ECO:0000256" key="3">
    <source>
        <dbReference type="ARBA" id="ARBA00022490"/>
    </source>
</evidence>
<dbReference type="SFLD" id="SFLDG01061">
    <property type="entry name" value="methylthiotransferase"/>
    <property type="match status" value="1"/>
</dbReference>
<dbReference type="GO" id="GO:0035599">
    <property type="term" value="F:aspartic acid methylthiotransferase activity"/>
    <property type="evidence" value="ECO:0007669"/>
    <property type="project" value="TreeGrafter"/>
</dbReference>
<dbReference type="CDD" id="cd01335">
    <property type="entry name" value="Radical_SAM"/>
    <property type="match status" value="1"/>
</dbReference>
<comment type="similarity">
    <text evidence="10">Belongs to the methylthiotransferase family. RimO subfamily.</text>
</comment>
<dbReference type="Gene3D" id="3.80.30.20">
    <property type="entry name" value="tm_1862 like domain"/>
    <property type="match status" value="1"/>
</dbReference>
<dbReference type="InterPro" id="IPR020612">
    <property type="entry name" value="Methylthiotransferase_CS"/>
</dbReference>
<sequence>MKLSIYVESLGCSKNLVDAEFMLGILNKHGYKLTNNEDNADVVIINTCGFIESAKQESINKIIELGQLKENKLKLLVVSGCLAERYHEELVRELPEVDAVVGTGNYNEIIEIINEGLADQSKKIIKIGNVDSLYDESLPRYQTTPSHMAYVKIADGCDNHCTYCIIPKLRGKYRSRKIEHIEKEVKELAEKGVKEIILIAQDTTQYGIDLYNDYKLYELLNLLSKIEGIEWIRLLYSYPERITDELIDVLANNPKVCKYLDLPIQHCSDPVLKKMNRRTTKQDLTNLMNKLKKEVPGIVLRTTLIVGFPGEEEKHFEELLEFVETIKFDKLGVFTYSQEEDTPAAKLPDQIDEEVKIERQRIIMEKQQLISLERNQEKIGFIIDVLIEEKFSDNNEFIGRSQGDAPEIDGLVYVNAKDELKIGDIYRVKITQALEYDLMGEVVDEFSK</sequence>
<dbReference type="GO" id="GO:0046872">
    <property type="term" value="F:metal ion binding"/>
    <property type="evidence" value="ECO:0007669"/>
    <property type="project" value="UniProtKB-KW"/>
</dbReference>
<reference evidence="14 15" key="1">
    <citation type="submission" date="2019-03" db="EMBL/GenBank/DDBJ databases">
        <title>Genomic Encyclopedia of Type Strains, Phase IV (KMG-IV): sequencing the most valuable type-strain genomes for metagenomic binning, comparative biology and taxonomic classification.</title>
        <authorList>
            <person name="Goeker M."/>
        </authorList>
    </citation>
    <scope>NUCLEOTIDE SEQUENCE [LARGE SCALE GENOMIC DNA]</scope>
    <source>
        <strain evidence="14 15">DSM 100013</strain>
    </source>
</reference>
<dbReference type="RefSeq" id="WP_132849757.1">
    <property type="nucleotide sequence ID" value="NZ_CP058648.1"/>
</dbReference>
<feature type="binding site" evidence="10">
    <location>
        <position position="157"/>
    </location>
    <ligand>
        <name>[4Fe-4S] cluster</name>
        <dbReference type="ChEBI" id="CHEBI:49883"/>
        <label>2</label>
        <note>4Fe-4S-S-AdoMet</note>
    </ligand>
</feature>
<keyword evidence="14" id="KW-0687">Ribonucleoprotein</keyword>
<dbReference type="PROSITE" id="PS50926">
    <property type="entry name" value="TRAM"/>
    <property type="match status" value="1"/>
</dbReference>
<dbReference type="HAMAP" id="MF_01865">
    <property type="entry name" value="MTTase_RimO"/>
    <property type="match status" value="1"/>
</dbReference>
<evidence type="ECO:0000259" key="12">
    <source>
        <dbReference type="PROSITE" id="PS51449"/>
    </source>
</evidence>
<feature type="binding site" evidence="10">
    <location>
        <position position="81"/>
    </location>
    <ligand>
        <name>[4Fe-4S] cluster</name>
        <dbReference type="ChEBI" id="CHEBI:49883"/>
        <label>1</label>
    </ligand>
</feature>
<evidence type="ECO:0000256" key="8">
    <source>
        <dbReference type="ARBA" id="ARBA00023014"/>
    </source>
</evidence>
<dbReference type="InterPro" id="IPR005839">
    <property type="entry name" value="Methylthiotransferase"/>
</dbReference>
<keyword evidence="14" id="KW-0689">Ribosomal protein</keyword>
<keyword evidence="8 10" id="KW-0411">Iron-sulfur</keyword>
<evidence type="ECO:0000256" key="7">
    <source>
        <dbReference type="ARBA" id="ARBA00023004"/>
    </source>
</evidence>
<dbReference type="Gene3D" id="3.40.50.12160">
    <property type="entry name" value="Methylthiotransferase, N-terminal domain"/>
    <property type="match status" value="1"/>
</dbReference>
<gene>
    <name evidence="10" type="primary">rimO</name>
    <name evidence="14" type="ORF">EDD79_10662</name>
</gene>
<dbReference type="SFLD" id="SFLDS00029">
    <property type="entry name" value="Radical_SAM"/>
    <property type="match status" value="1"/>
</dbReference>
<dbReference type="EMBL" id="SLYC01000066">
    <property type="protein sequence ID" value="TCP95025.1"/>
    <property type="molecule type" value="Genomic_DNA"/>
</dbReference>
<evidence type="ECO:0000313" key="15">
    <source>
        <dbReference type="Proteomes" id="UP000295504"/>
    </source>
</evidence>
<dbReference type="InterPro" id="IPR013848">
    <property type="entry name" value="Methylthiotransferase_N"/>
</dbReference>
<feature type="binding site" evidence="10">
    <location>
        <position position="48"/>
    </location>
    <ligand>
        <name>[4Fe-4S] cluster</name>
        <dbReference type="ChEBI" id="CHEBI:49883"/>
        <label>1</label>
    </ligand>
</feature>
<dbReference type="SUPFAM" id="SSF102114">
    <property type="entry name" value="Radical SAM enzymes"/>
    <property type="match status" value="1"/>
</dbReference>
<dbReference type="SFLD" id="SFLDF00274">
    <property type="entry name" value="ribosomal_protein_S12_methylth"/>
    <property type="match status" value="1"/>
</dbReference>
<dbReference type="PANTHER" id="PTHR43837">
    <property type="entry name" value="RIBOSOMAL PROTEIN S12 METHYLTHIOTRANSFERASE RIMO"/>
    <property type="match status" value="1"/>
</dbReference>
<dbReference type="FunFam" id="3.40.50.12160:FF:000003">
    <property type="entry name" value="CDK5 regulatory subunit-associated protein 1"/>
    <property type="match status" value="1"/>
</dbReference>
<comment type="function">
    <text evidence="1">Catalyzes the methylthiolation of N6-(dimethylallyl)adenosine (i(6)A), leading to the formation of 2-methylthio-N6-(dimethylallyl)adenosine (ms(2)i(6)A) at position 37 in tRNAs that read codons beginning with uridine.</text>
</comment>
<evidence type="ECO:0000256" key="4">
    <source>
        <dbReference type="ARBA" id="ARBA00022679"/>
    </source>
</evidence>
<dbReference type="PROSITE" id="PS01278">
    <property type="entry name" value="MTTASE_RADICAL"/>
    <property type="match status" value="1"/>
</dbReference>
<evidence type="ECO:0000259" key="13">
    <source>
        <dbReference type="PROSITE" id="PS51918"/>
    </source>
</evidence>
<dbReference type="Pfam" id="PF18693">
    <property type="entry name" value="TRAM_2"/>
    <property type="match status" value="1"/>
</dbReference>
<comment type="function">
    <text evidence="10">Catalyzes the methylthiolation of an aspartic acid residue of ribosomal protein uS12.</text>
</comment>
<dbReference type="OrthoDB" id="9805215at2"/>
<dbReference type="AlphaFoldDB" id="A0A4R2SZP0"/>
<dbReference type="InterPro" id="IPR005840">
    <property type="entry name" value="Ribosomal_uS12_MeSTrfase_RimO"/>
</dbReference>
<dbReference type="FunFam" id="3.80.30.20:FF:000001">
    <property type="entry name" value="tRNA-2-methylthio-N(6)-dimethylallyladenosine synthase 2"/>
    <property type="match status" value="1"/>
</dbReference>
<dbReference type="PANTHER" id="PTHR43837:SF1">
    <property type="entry name" value="RIBOSOMAL PROTEIN US12 METHYLTHIOTRANSFERASE RIMO"/>
    <property type="match status" value="1"/>
</dbReference>
<evidence type="ECO:0000259" key="11">
    <source>
        <dbReference type="PROSITE" id="PS50926"/>
    </source>
</evidence>
<dbReference type="InterPro" id="IPR058240">
    <property type="entry name" value="rSAM_sf"/>
</dbReference>
<dbReference type="Gene3D" id="2.40.50.140">
    <property type="entry name" value="Nucleic acid-binding proteins"/>
    <property type="match status" value="1"/>
</dbReference>
<keyword evidence="2 10" id="KW-0004">4Fe-4S</keyword>
<keyword evidence="4 10" id="KW-0808">Transferase</keyword>
<feature type="binding site" evidence="10">
    <location>
        <position position="12"/>
    </location>
    <ligand>
        <name>[4Fe-4S] cluster</name>
        <dbReference type="ChEBI" id="CHEBI:49883"/>
        <label>1</label>
    </ligand>
</feature>
<dbReference type="SMART" id="SM00729">
    <property type="entry name" value="Elp3"/>
    <property type="match status" value="1"/>
</dbReference>
<dbReference type="InterPro" id="IPR038135">
    <property type="entry name" value="Methylthiotransferase_N_sf"/>
</dbReference>
<protein>
    <recommendedName>
        <fullName evidence="10">Ribosomal protein uS12 methylthiotransferase RimO</fullName>
        <shortName evidence="10">uS12 MTTase</shortName>
        <shortName evidence="10">uS12 methylthiotransferase</shortName>
        <ecNumber evidence="10">2.8.4.4</ecNumber>
    </recommendedName>
    <alternativeName>
        <fullName evidence="10">Ribosomal protein uS12 (aspartate-C(3))-methylthiotransferase</fullName>
    </alternativeName>
    <alternativeName>
        <fullName evidence="10">Ribosome maturation factor RimO</fullName>
    </alternativeName>
</protein>
<organism evidence="14 15">
    <name type="scientific">Serpentinicella alkaliphila</name>
    <dbReference type="NCBI Taxonomy" id="1734049"/>
    <lineage>
        <taxon>Bacteria</taxon>
        <taxon>Bacillati</taxon>
        <taxon>Bacillota</taxon>
        <taxon>Clostridia</taxon>
        <taxon>Peptostreptococcales</taxon>
        <taxon>Natronincolaceae</taxon>
        <taxon>Serpentinicella</taxon>
    </lineage>
</organism>
<dbReference type="Proteomes" id="UP000295504">
    <property type="component" value="Unassembled WGS sequence"/>
</dbReference>
<comment type="caution">
    <text evidence="14">The sequence shown here is derived from an EMBL/GenBank/DDBJ whole genome shotgun (WGS) entry which is preliminary data.</text>
</comment>
<dbReference type="NCBIfam" id="TIGR00089">
    <property type="entry name" value="MiaB/RimO family radical SAM methylthiotransferase"/>
    <property type="match status" value="1"/>
</dbReference>
<evidence type="ECO:0000256" key="5">
    <source>
        <dbReference type="ARBA" id="ARBA00022691"/>
    </source>
</evidence>
<dbReference type="PROSITE" id="PS51918">
    <property type="entry name" value="RADICAL_SAM"/>
    <property type="match status" value="1"/>
</dbReference>
<keyword evidence="15" id="KW-1185">Reference proteome</keyword>
<dbReference type="InterPro" id="IPR006638">
    <property type="entry name" value="Elp3/MiaA/NifB-like_rSAM"/>
</dbReference>
<feature type="binding site" evidence="10">
    <location>
        <position position="164"/>
    </location>
    <ligand>
        <name>[4Fe-4S] cluster</name>
        <dbReference type="ChEBI" id="CHEBI:49883"/>
        <label>2</label>
        <note>4Fe-4S-S-AdoMet</note>
    </ligand>
</feature>
<dbReference type="GO" id="GO:0005840">
    <property type="term" value="C:ribosome"/>
    <property type="evidence" value="ECO:0007669"/>
    <property type="project" value="UniProtKB-KW"/>
</dbReference>
<dbReference type="NCBIfam" id="TIGR01574">
    <property type="entry name" value="miaB-methiolase"/>
    <property type="match status" value="1"/>
</dbReference>
<proteinExistence type="inferred from homology"/>
<comment type="cofactor">
    <cofactor evidence="10">
        <name>[4Fe-4S] cluster</name>
        <dbReference type="ChEBI" id="CHEBI:49883"/>
    </cofactor>
    <text evidence="10">Binds 2 [4Fe-4S] clusters. One cluster is coordinated with 3 cysteines and an exchangeable S-adenosyl-L-methionine.</text>
</comment>
<name>A0A4R2SZP0_9FIRM</name>
<dbReference type="InterPro" id="IPR002792">
    <property type="entry name" value="TRAM_dom"/>
</dbReference>
<keyword evidence="6 10" id="KW-0479">Metal-binding</keyword>
<feature type="domain" description="Radical SAM core" evidence="13">
    <location>
        <begin position="143"/>
        <end position="373"/>
    </location>
</feature>
<dbReference type="GO" id="GO:0005829">
    <property type="term" value="C:cytosol"/>
    <property type="evidence" value="ECO:0007669"/>
    <property type="project" value="TreeGrafter"/>
</dbReference>
<dbReference type="SFLD" id="SFLDG01082">
    <property type="entry name" value="B12-binding_domain_containing"/>
    <property type="match status" value="1"/>
</dbReference>
<keyword evidence="5 10" id="KW-0949">S-adenosyl-L-methionine</keyword>
<dbReference type="NCBIfam" id="TIGR01125">
    <property type="entry name" value="30S ribosomal protein S12 methylthiotransferase RimO"/>
    <property type="match status" value="1"/>
</dbReference>
<dbReference type="PROSITE" id="PS51449">
    <property type="entry name" value="MTTASE_N"/>
    <property type="match status" value="1"/>
</dbReference>
<keyword evidence="3 10" id="KW-0963">Cytoplasm</keyword>
<dbReference type="Pfam" id="PF04055">
    <property type="entry name" value="Radical_SAM"/>
    <property type="match status" value="1"/>
</dbReference>
<evidence type="ECO:0000256" key="6">
    <source>
        <dbReference type="ARBA" id="ARBA00022723"/>
    </source>
</evidence>
<accession>A0A4R2SZP0</accession>
<dbReference type="Pfam" id="PF00919">
    <property type="entry name" value="UPF0004"/>
    <property type="match status" value="1"/>
</dbReference>
<dbReference type="GO" id="GO:0035597">
    <property type="term" value="F:tRNA-2-methylthio-N(6)-dimethylallyladenosine(37) synthase activity"/>
    <property type="evidence" value="ECO:0007669"/>
    <property type="project" value="UniProtKB-EC"/>
</dbReference>
<dbReference type="EC" id="2.8.4.4" evidence="10"/>
<dbReference type="InterPro" id="IPR007197">
    <property type="entry name" value="rSAM"/>
</dbReference>
<evidence type="ECO:0000256" key="1">
    <source>
        <dbReference type="ARBA" id="ARBA00003234"/>
    </source>
</evidence>
<evidence type="ECO:0000256" key="2">
    <source>
        <dbReference type="ARBA" id="ARBA00022485"/>
    </source>
</evidence>
<dbReference type="InterPro" id="IPR012340">
    <property type="entry name" value="NA-bd_OB-fold"/>
</dbReference>
<feature type="binding site" evidence="10">
    <location>
        <position position="161"/>
    </location>
    <ligand>
        <name>[4Fe-4S] cluster</name>
        <dbReference type="ChEBI" id="CHEBI:49883"/>
        <label>2</label>
        <note>4Fe-4S-S-AdoMet</note>
    </ligand>
</feature>
<evidence type="ECO:0000313" key="14">
    <source>
        <dbReference type="EMBL" id="TCP95025.1"/>
    </source>
</evidence>
<keyword evidence="7 10" id="KW-0408">Iron</keyword>
<dbReference type="GO" id="GO:0103039">
    <property type="term" value="F:protein methylthiotransferase activity"/>
    <property type="evidence" value="ECO:0007669"/>
    <property type="project" value="UniProtKB-EC"/>
</dbReference>
<evidence type="ECO:0000256" key="9">
    <source>
        <dbReference type="ARBA" id="ARBA00051425"/>
    </source>
</evidence>